<dbReference type="Gene3D" id="1.20.120.450">
    <property type="entry name" value="dinb family like domain"/>
    <property type="match status" value="1"/>
</dbReference>
<sequence length="158" mass="18002">MNQITTYTAADSNLPAALTWLRARLSDVPERLSRFSDEELTLKLAGKWSKKEALGHLIDSAVNNLKRITEVPFSQQPYPILRYDQDNLVLVNQYQQLPLAHLLILWQALNTQILYVVGQLPEQALQNSILLGNGTTSTLSWLIEDYIAHMEHHLKTLL</sequence>
<feature type="domain" description="DinB-like" evidence="1">
    <location>
        <begin position="24"/>
        <end position="156"/>
    </location>
</feature>
<dbReference type="InterPro" id="IPR034660">
    <property type="entry name" value="DinB/YfiT-like"/>
</dbReference>
<dbReference type="SUPFAM" id="SSF109854">
    <property type="entry name" value="DinB/YfiT-like putative metalloenzymes"/>
    <property type="match status" value="1"/>
</dbReference>
<dbReference type="EMBL" id="BAABHD010000012">
    <property type="protein sequence ID" value="GAA4450270.1"/>
    <property type="molecule type" value="Genomic_DNA"/>
</dbReference>
<evidence type="ECO:0000313" key="3">
    <source>
        <dbReference type="Proteomes" id="UP001501175"/>
    </source>
</evidence>
<organism evidence="2 3">
    <name type="scientific">Nibrella saemangeumensis</name>
    <dbReference type="NCBI Taxonomy" id="1084526"/>
    <lineage>
        <taxon>Bacteria</taxon>
        <taxon>Pseudomonadati</taxon>
        <taxon>Bacteroidota</taxon>
        <taxon>Cytophagia</taxon>
        <taxon>Cytophagales</taxon>
        <taxon>Spirosomataceae</taxon>
        <taxon>Nibrella</taxon>
    </lineage>
</organism>
<dbReference type="Pfam" id="PF12867">
    <property type="entry name" value="DinB_2"/>
    <property type="match status" value="1"/>
</dbReference>
<protein>
    <recommendedName>
        <fullName evidence="1">DinB-like domain-containing protein</fullName>
    </recommendedName>
</protein>
<name>A0ABP8MK41_9BACT</name>
<dbReference type="RefSeq" id="WP_345241335.1">
    <property type="nucleotide sequence ID" value="NZ_BAABHD010000012.1"/>
</dbReference>
<reference evidence="3" key="1">
    <citation type="journal article" date="2019" name="Int. J. Syst. Evol. Microbiol.">
        <title>The Global Catalogue of Microorganisms (GCM) 10K type strain sequencing project: providing services to taxonomists for standard genome sequencing and annotation.</title>
        <authorList>
            <consortium name="The Broad Institute Genomics Platform"/>
            <consortium name="The Broad Institute Genome Sequencing Center for Infectious Disease"/>
            <person name="Wu L."/>
            <person name="Ma J."/>
        </authorList>
    </citation>
    <scope>NUCLEOTIDE SEQUENCE [LARGE SCALE GENOMIC DNA]</scope>
    <source>
        <strain evidence="3">JCM 17927</strain>
    </source>
</reference>
<accession>A0ABP8MK41</accession>
<keyword evidence="3" id="KW-1185">Reference proteome</keyword>
<dbReference type="InterPro" id="IPR024775">
    <property type="entry name" value="DinB-like"/>
</dbReference>
<proteinExistence type="predicted"/>
<evidence type="ECO:0000259" key="1">
    <source>
        <dbReference type="Pfam" id="PF12867"/>
    </source>
</evidence>
<evidence type="ECO:0000313" key="2">
    <source>
        <dbReference type="EMBL" id="GAA4450270.1"/>
    </source>
</evidence>
<gene>
    <name evidence="2" type="ORF">GCM10023189_10620</name>
</gene>
<comment type="caution">
    <text evidence="2">The sequence shown here is derived from an EMBL/GenBank/DDBJ whole genome shotgun (WGS) entry which is preliminary data.</text>
</comment>
<dbReference type="Proteomes" id="UP001501175">
    <property type="component" value="Unassembled WGS sequence"/>
</dbReference>